<protein>
    <submittedName>
        <fullName evidence="1">Uncharacterized protein</fullName>
    </submittedName>
</protein>
<dbReference type="GeneID" id="57347022"/>
<dbReference type="EMBL" id="JABWPM010000025">
    <property type="protein sequence ID" value="NUY98355.1"/>
    <property type="molecule type" value="Genomic_DNA"/>
</dbReference>
<accession>A0A7Y6TTJ9</accession>
<name>A0A7Y6TTJ9_9GAMM</name>
<organism evidence="1 2">
    <name type="scientific">Pantoea brenneri</name>
    <dbReference type="NCBI Taxonomy" id="472694"/>
    <lineage>
        <taxon>Bacteria</taxon>
        <taxon>Pseudomonadati</taxon>
        <taxon>Pseudomonadota</taxon>
        <taxon>Gammaproteobacteria</taxon>
        <taxon>Enterobacterales</taxon>
        <taxon>Erwiniaceae</taxon>
        <taxon>Pantoea</taxon>
    </lineage>
</organism>
<sequence>MMKILDVLAEIDEQGNEPAYNVVWFRPITEYLGSKMAHHYMRFVRELQEVCDYEAV</sequence>
<comment type="caution">
    <text evidence="1">The sequence shown here is derived from an EMBL/GenBank/DDBJ whole genome shotgun (WGS) entry which is preliminary data.</text>
</comment>
<evidence type="ECO:0000313" key="1">
    <source>
        <dbReference type="EMBL" id="NUY98355.1"/>
    </source>
</evidence>
<dbReference type="AlphaFoldDB" id="A0A7Y6TTJ9"/>
<dbReference type="Proteomes" id="UP000566985">
    <property type="component" value="Unassembled WGS sequence"/>
</dbReference>
<evidence type="ECO:0000313" key="2">
    <source>
        <dbReference type="Proteomes" id="UP000566985"/>
    </source>
</evidence>
<proteinExistence type="predicted"/>
<reference evidence="1 2" key="1">
    <citation type="submission" date="2020-05" db="EMBL/GenBank/DDBJ databases">
        <title>Whole Genome Sequences of Enterobacteriales Associated with the International Space Station.</title>
        <authorList>
            <person name="Bharadwaj A."/>
            <person name="Daudu R."/>
            <person name="Singh N."/>
            <person name="Wood J."/>
            <person name="Debieu M."/>
            <person name="Mason C."/>
            <person name="Wang C."/>
            <person name="Venkateswaran K."/>
        </authorList>
    </citation>
    <scope>NUCLEOTIDE SEQUENCE [LARGE SCALE GENOMIC DNA]</scope>
    <source>
        <strain evidence="1 2">IF5SW-B1</strain>
    </source>
</reference>
<gene>
    <name evidence="1" type="ORF">HU668_18020</name>
</gene>
<dbReference type="RefSeq" id="WP_164092202.1">
    <property type="nucleotide sequence ID" value="NZ_JABWPE010000025.1"/>
</dbReference>